<dbReference type="Gene3D" id="2.30.30.140">
    <property type="match status" value="1"/>
</dbReference>
<accession>A0A1U8K3G6</accession>
<evidence type="ECO:0000313" key="4">
    <source>
        <dbReference type="RefSeq" id="XP_016697045.1"/>
    </source>
</evidence>
<organism evidence="3 4">
    <name type="scientific">Gossypium hirsutum</name>
    <name type="common">Upland cotton</name>
    <name type="synonym">Gossypium mexicanum</name>
    <dbReference type="NCBI Taxonomy" id="3635"/>
    <lineage>
        <taxon>Eukaryota</taxon>
        <taxon>Viridiplantae</taxon>
        <taxon>Streptophyta</taxon>
        <taxon>Embryophyta</taxon>
        <taxon>Tracheophyta</taxon>
        <taxon>Spermatophyta</taxon>
        <taxon>Magnoliopsida</taxon>
        <taxon>eudicotyledons</taxon>
        <taxon>Gunneridae</taxon>
        <taxon>Pentapetalae</taxon>
        <taxon>rosids</taxon>
        <taxon>malvids</taxon>
        <taxon>Malvales</taxon>
        <taxon>Malvaceae</taxon>
        <taxon>Malvoideae</taxon>
        <taxon>Gossypium</taxon>
    </lineage>
</organism>
<dbReference type="RefSeq" id="XP_016697045.1">
    <property type="nucleotide sequence ID" value="XM_016841556.2"/>
</dbReference>
<feature type="compositionally biased region" description="Low complexity" evidence="1">
    <location>
        <begin position="282"/>
        <end position="293"/>
    </location>
</feature>
<dbReference type="PROSITE" id="PS50812">
    <property type="entry name" value="PWWP"/>
    <property type="match status" value="1"/>
</dbReference>
<keyword evidence="3" id="KW-1185">Reference proteome</keyword>
<feature type="compositionally biased region" description="Basic and acidic residues" evidence="1">
    <location>
        <begin position="234"/>
        <end position="250"/>
    </location>
</feature>
<evidence type="ECO:0000313" key="3">
    <source>
        <dbReference type="Proteomes" id="UP000818029"/>
    </source>
</evidence>
<dbReference type="SMR" id="A0A1U8K3G6"/>
<dbReference type="STRING" id="3635.A0A1U8K3G6"/>
<sequence>MHLFSILAKTIVSESQKRLPTEDKSGAGIRIHDNNGGEESAAVRFEGEVSLGDLIWLKLLGKTWWPAVVVDERSVSKSSKPGKKSKGEVLVRLYGSHEYSYADPMKYRSEFKTILEQNNGSYYDILEKGLEQFRSRLKSSKPKGQGSKATDLYCGLANTRAEEKETAKKKNPQRKGSNVEEKASKKLKRKSPSTDKQGKKKADEQEGPLKKQKKNNQTVEPNSRSAKAKPKSSTSKEQKKSKASKQGKEQKKPKRNKPNSIDTKSRTSKEKKLLEETDDQSSEGSSPGESPKSGARRTRVMQGLGLIAPPGSPFHKNGLI</sequence>
<dbReference type="OrthoDB" id="641149at2759"/>
<protein>
    <submittedName>
        <fullName evidence="4">DNA (Cytosine-5)-methyltransferase 3B isoform X1</fullName>
    </submittedName>
</protein>
<dbReference type="Proteomes" id="UP000818029">
    <property type="component" value="Chromosome D05"/>
</dbReference>
<dbReference type="PANTHER" id="PTHR10688">
    <property type="entry name" value="PWWP DOMAIN-CONTAINING PROTEIN"/>
    <property type="match status" value="1"/>
</dbReference>
<name>A0A1U8K3G6_GOSHI</name>
<feature type="region of interest" description="Disordered" evidence="1">
    <location>
        <begin position="161"/>
        <end position="320"/>
    </location>
</feature>
<dbReference type="InterPro" id="IPR052657">
    <property type="entry name" value="PDP_family_Arabidopsis"/>
</dbReference>
<proteinExistence type="predicted"/>
<reference evidence="4" key="2">
    <citation type="submission" date="2025-08" db="UniProtKB">
        <authorList>
            <consortium name="RefSeq"/>
        </authorList>
    </citation>
    <scope>IDENTIFICATION</scope>
</reference>
<dbReference type="InterPro" id="IPR000313">
    <property type="entry name" value="PWWP_dom"/>
</dbReference>
<dbReference type="AlphaFoldDB" id="A0A1U8K3G6"/>
<feature type="compositionally biased region" description="Basic and acidic residues" evidence="1">
    <location>
        <begin position="192"/>
        <end position="209"/>
    </location>
</feature>
<dbReference type="CDD" id="cd05162">
    <property type="entry name" value="PWWP"/>
    <property type="match status" value="1"/>
</dbReference>
<dbReference type="GeneID" id="107913104"/>
<evidence type="ECO:0000256" key="1">
    <source>
        <dbReference type="SAM" id="MobiDB-lite"/>
    </source>
</evidence>
<dbReference type="KEGG" id="ghi:107913104"/>
<gene>
    <name evidence="4" type="primary">LOC107913104</name>
</gene>
<dbReference type="PaxDb" id="3635-A0A1U8K3G6"/>
<dbReference type="Pfam" id="PF00855">
    <property type="entry name" value="PWWP"/>
    <property type="match status" value="1"/>
</dbReference>
<feature type="compositionally biased region" description="Basic and acidic residues" evidence="1">
    <location>
        <begin position="263"/>
        <end position="275"/>
    </location>
</feature>
<dbReference type="PANTHER" id="PTHR10688:SF14">
    <property type="entry name" value="PWWP DOMAIN-CONTAINING PROTEIN"/>
    <property type="match status" value="1"/>
</dbReference>
<dbReference type="SUPFAM" id="SSF63748">
    <property type="entry name" value="Tudor/PWWP/MBT"/>
    <property type="match status" value="1"/>
</dbReference>
<reference evidence="3" key="1">
    <citation type="journal article" date="2020" name="Nat. Genet.">
        <title>Genomic diversifications of five Gossypium allopolyploid species and their impact on cotton improvement.</title>
        <authorList>
            <person name="Chen Z.J."/>
            <person name="Sreedasyam A."/>
            <person name="Ando A."/>
            <person name="Song Q."/>
            <person name="De Santiago L.M."/>
            <person name="Hulse-Kemp A.M."/>
            <person name="Ding M."/>
            <person name="Ye W."/>
            <person name="Kirkbride R.C."/>
            <person name="Jenkins J."/>
            <person name="Plott C."/>
            <person name="Lovell J."/>
            <person name="Lin Y.M."/>
            <person name="Vaughn R."/>
            <person name="Liu B."/>
            <person name="Simpson S."/>
            <person name="Scheffler B.E."/>
            <person name="Wen L."/>
            <person name="Saski C.A."/>
            <person name="Grover C.E."/>
            <person name="Hu G."/>
            <person name="Conover J.L."/>
            <person name="Carlson J.W."/>
            <person name="Shu S."/>
            <person name="Boston L.B."/>
            <person name="Williams M."/>
            <person name="Peterson D.G."/>
            <person name="McGee K."/>
            <person name="Jones D.C."/>
            <person name="Wendel J.F."/>
            <person name="Stelly D.M."/>
            <person name="Grimwood J."/>
            <person name="Schmutz J."/>
        </authorList>
    </citation>
    <scope>NUCLEOTIDE SEQUENCE [LARGE SCALE GENOMIC DNA]</scope>
    <source>
        <strain evidence="3">cv. TM-1</strain>
    </source>
</reference>
<feature type="domain" description="PWWP" evidence="2">
    <location>
        <begin position="51"/>
        <end position="101"/>
    </location>
</feature>
<evidence type="ECO:0000259" key="2">
    <source>
        <dbReference type="PROSITE" id="PS50812"/>
    </source>
</evidence>